<evidence type="ECO:0000256" key="4">
    <source>
        <dbReference type="ARBA" id="ARBA00022692"/>
    </source>
</evidence>
<evidence type="ECO:0000256" key="1">
    <source>
        <dbReference type="ARBA" id="ARBA00004651"/>
    </source>
</evidence>
<keyword evidence="4 7" id="KW-0812">Transmembrane</keyword>
<feature type="transmembrane region" description="Helical" evidence="7">
    <location>
        <begin position="44"/>
        <end position="64"/>
    </location>
</feature>
<dbReference type="InterPro" id="IPR049177">
    <property type="entry name" value="MgtC_SapB_SrpB_YhiD_N"/>
</dbReference>
<dbReference type="EMBL" id="JBBMFS010000001">
    <property type="protein sequence ID" value="MEQ2553414.1"/>
    <property type="molecule type" value="Genomic_DNA"/>
</dbReference>
<keyword evidence="6 7" id="KW-0472">Membrane</keyword>
<dbReference type="PANTHER" id="PTHR33778">
    <property type="entry name" value="PROTEIN MGTC"/>
    <property type="match status" value="1"/>
</dbReference>
<feature type="transmembrane region" description="Helical" evidence="7">
    <location>
        <begin position="107"/>
        <end position="140"/>
    </location>
</feature>
<evidence type="ECO:0000256" key="2">
    <source>
        <dbReference type="ARBA" id="ARBA00009298"/>
    </source>
</evidence>
<comment type="caution">
    <text evidence="9">The sequence shown here is derived from an EMBL/GenBank/DDBJ whole genome shotgun (WGS) entry which is preliminary data.</text>
</comment>
<sequence length="229" mass="25657">MYFENIPVFSELNLFSILFRIALALILGGALGIEREQKQHPAGFRTYVIVCLGATLACITNLYMCERLGGTDPARIPAQVISGIGFLGAGTILVTRNNHVRGLTTAAGLWCCATIGIAVGSGFYCGAVLCTVMIIFSLRILSRVDKRLMRFNKYISIYAEYQDSSFIKNLIEYCNLHNYELHNLEIYPTHEQRSGFATFYVRVQNPIMRQTVLTDIRGLSNSLIIEEIR</sequence>
<organism evidence="9 10">
    <name type="scientific">Lachnospira intestinalis</name>
    <dbReference type="NCBI Taxonomy" id="3133158"/>
    <lineage>
        <taxon>Bacteria</taxon>
        <taxon>Bacillati</taxon>
        <taxon>Bacillota</taxon>
        <taxon>Clostridia</taxon>
        <taxon>Lachnospirales</taxon>
        <taxon>Lachnospiraceae</taxon>
        <taxon>Lachnospira</taxon>
    </lineage>
</organism>
<evidence type="ECO:0000256" key="6">
    <source>
        <dbReference type="ARBA" id="ARBA00023136"/>
    </source>
</evidence>
<evidence type="ECO:0000313" key="10">
    <source>
        <dbReference type="Proteomes" id="UP001546774"/>
    </source>
</evidence>
<evidence type="ECO:0000256" key="7">
    <source>
        <dbReference type="SAM" id="Phobius"/>
    </source>
</evidence>
<accession>A0ABV1H129</accession>
<comment type="similarity">
    <text evidence="2">Belongs to the MgtC/SapB family.</text>
</comment>
<keyword evidence="10" id="KW-1185">Reference proteome</keyword>
<dbReference type="InterPro" id="IPR003416">
    <property type="entry name" value="MgtC/SapB/SrpB/YhiD_fam"/>
</dbReference>
<evidence type="ECO:0000259" key="8">
    <source>
        <dbReference type="Pfam" id="PF02308"/>
    </source>
</evidence>
<feature type="domain" description="MgtC/SapB/SrpB/YhiD N-terminal" evidence="8">
    <location>
        <begin position="22"/>
        <end position="146"/>
    </location>
</feature>
<feature type="transmembrane region" description="Helical" evidence="7">
    <location>
        <begin position="76"/>
        <end position="95"/>
    </location>
</feature>
<evidence type="ECO:0000256" key="3">
    <source>
        <dbReference type="ARBA" id="ARBA00022475"/>
    </source>
</evidence>
<reference evidence="9" key="1">
    <citation type="submission" date="2024-03" db="EMBL/GenBank/DDBJ databases">
        <title>Human intestinal bacterial collection.</title>
        <authorList>
            <person name="Pauvert C."/>
            <person name="Hitch T.C.A."/>
            <person name="Clavel T."/>
        </authorList>
    </citation>
    <scope>NUCLEOTIDE SEQUENCE [LARGE SCALE GENOMIC DNA]</scope>
    <source>
        <strain evidence="9">CLA-AA-H89B</strain>
    </source>
</reference>
<keyword evidence="3" id="KW-1003">Cell membrane</keyword>
<dbReference type="PANTHER" id="PTHR33778:SF1">
    <property type="entry name" value="MAGNESIUM TRANSPORTER YHID-RELATED"/>
    <property type="match status" value="1"/>
</dbReference>
<evidence type="ECO:0000256" key="5">
    <source>
        <dbReference type="ARBA" id="ARBA00022989"/>
    </source>
</evidence>
<name>A0ABV1H129_9FIRM</name>
<dbReference type="Pfam" id="PF02308">
    <property type="entry name" value="MgtC"/>
    <property type="match status" value="1"/>
</dbReference>
<gene>
    <name evidence="9" type="ORF">WMO37_00075</name>
</gene>
<protein>
    <submittedName>
        <fullName evidence="9">MgtC/SapB family protein</fullName>
    </submittedName>
</protein>
<feature type="transmembrane region" description="Helical" evidence="7">
    <location>
        <begin position="12"/>
        <end position="32"/>
    </location>
</feature>
<evidence type="ECO:0000313" key="9">
    <source>
        <dbReference type="EMBL" id="MEQ2553414.1"/>
    </source>
</evidence>
<dbReference type="PRINTS" id="PR01837">
    <property type="entry name" value="MGTCSAPBPROT"/>
</dbReference>
<keyword evidence="5 7" id="KW-1133">Transmembrane helix</keyword>
<dbReference type="Proteomes" id="UP001546774">
    <property type="component" value="Unassembled WGS sequence"/>
</dbReference>
<comment type="subcellular location">
    <subcellularLocation>
        <location evidence="1">Cell membrane</location>
        <topology evidence="1">Multi-pass membrane protein</topology>
    </subcellularLocation>
</comment>
<proteinExistence type="inferred from homology"/>